<proteinExistence type="predicted"/>
<name>A0ABW4ZWE4_9BACL</name>
<sequence>MATIKDFLDNINGFTNAVSGAVKTLNMLAEVSFGTAKNFMQMEYLFKARLENDDLGSKVFEQVKKDAIQNGVDLSTYMNGALGNLSFSKNIDQLNEMNRLARQIATFDTTGTGLAGAFTTLREAMNGEVLSLSKQFNSAHVKDLKIADLGKQGDVDGFIKAFDKLLEMAGKSEEAMQKMSDAPQQKLDTLINKFQTLFAEAGTGAMTALLPLVDFLTNALDGEAFQVFMSVWATVLQGVASAFLWLISIVPPVWEVIQSAIGGVLIVIQNLLMFLWALAPYILGVAAAWGAYYLMMNSLTIGVWLYTTAHYVMTTVMSAAKAAVMALTSGVKALFMAMKANPIMFIISLIIGIITALLSFEVVTNGVRKVFSAAFGFIVDSAEWAVNAIVSLINGAINGINKVAKFFGDLLGVDAKMISNIEFKADFSKAKEAGQEFIENFSLEDLKNKLTFKDESEPKDYKDELLKWDFGAGGIGGIGSGAGTAFTIPSKIDEVGKVGQIGGTVDIASEDLKIMRELAEMKNIQNFVSLQPTVSVQTGDITNGYDIDTIVRRIEKSLEEQIATSAAGVYA</sequence>
<feature type="transmembrane region" description="Helical" evidence="1">
    <location>
        <begin position="225"/>
        <end position="247"/>
    </location>
</feature>
<feature type="transmembrane region" description="Helical" evidence="1">
    <location>
        <begin position="259"/>
        <end position="283"/>
    </location>
</feature>
<evidence type="ECO:0000313" key="3">
    <source>
        <dbReference type="Proteomes" id="UP001597343"/>
    </source>
</evidence>
<dbReference type="EMBL" id="JBHUIO010000005">
    <property type="protein sequence ID" value="MFD2170312.1"/>
    <property type="molecule type" value="Genomic_DNA"/>
</dbReference>
<dbReference type="Proteomes" id="UP001597343">
    <property type="component" value="Unassembled WGS sequence"/>
</dbReference>
<keyword evidence="3" id="KW-1185">Reference proteome</keyword>
<dbReference type="RefSeq" id="WP_386046149.1">
    <property type="nucleotide sequence ID" value="NZ_JBHUIO010000005.1"/>
</dbReference>
<feature type="transmembrane region" description="Helical" evidence="1">
    <location>
        <begin position="343"/>
        <end position="363"/>
    </location>
</feature>
<keyword evidence="1" id="KW-0472">Membrane</keyword>
<protein>
    <recommendedName>
        <fullName evidence="4">Phage tail tape measure protein</fullName>
    </recommendedName>
</protein>
<comment type="caution">
    <text evidence="2">The sequence shown here is derived from an EMBL/GenBank/DDBJ whole genome shotgun (WGS) entry which is preliminary data.</text>
</comment>
<keyword evidence="1" id="KW-0812">Transmembrane</keyword>
<keyword evidence="1" id="KW-1133">Transmembrane helix</keyword>
<organism evidence="2 3">
    <name type="scientific">Tumebacillus lipolyticus</name>
    <dbReference type="NCBI Taxonomy" id="1280370"/>
    <lineage>
        <taxon>Bacteria</taxon>
        <taxon>Bacillati</taxon>
        <taxon>Bacillota</taxon>
        <taxon>Bacilli</taxon>
        <taxon>Bacillales</taxon>
        <taxon>Alicyclobacillaceae</taxon>
        <taxon>Tumebacillus</taxon>
    </lineage>
</organism>
<feature type="transmembrane region" description="Helical" evidence="1">
    <location>
        <begin position="194"/>
        <end position="213"/>
    </location>
</feature>
<evidence type="ECO:0008006" key="4">
    <source>
        <dbReference type="Google" id="ProtNLM"/>
    </source>
</evidence>
<reference evidence="3" key="1">
    <citation type="journal article" date="2019" name="Int. J. Syst. Evol. Microbiol.">
        <title>The Global Catalogue of Microorganisms (GCM) 10K type strain sequencing project: providing services to taxonomists for standard genome sequencing and annotation.</title>
        <authorList>
            <consortium name="The Broad Institute Genomics Platform"/>
            <consortium name="The Broad Institute Genome Sequencing Center for Infectious Disease"/>
            <person name="Wu L."/>
            <person name="Ma J."/>
        </authorList>
    </citation>
    <scope>NUCLEOTIDE SEQUENCE [LARGE SCALE GENOMIC DNA]</scope>
    <source>
        <strain evidence="3">CGMCC 1.13574</strain>
    </source>
</reference>
<evidence type="ECO:0000313" key="2">
    <source>
        <dbReference type="EMBL" id="MFD2170312.1"/>
    </source>
</evidence>
<accession>A0ABW4ZWE4</accession>
<evidence type="ECO:0000256" key="1">
    <source>
        <dbReference type="SAM" id="Phobius"/>
    </source>
</evidence>
<gene>
    <name evidence="2" type="ORF">ACFSOY_09905</name>
</gene>